<keyword evidence="9" id="KW-1185">Reference proteome</keyword>
<dbReference type="SUPFAM" id="SSF54928">
    <property type="entry name" value="RNA-binding domain, RBD"/>
    <property type="match status" value="2"/>
</dbReference>
<dbReference type="CDD" id="cd12325">
    <property type="entry name" value="RRM1_hnRNPA_hnRNPD_like"/>
    <property type="match status" value="1"/>
</dbReference>
<evidence type="ECO:0000256" key="6">
    <source>
        <dbReference type="SAM" id="MobiDB-lite"/>
    </source>
</evidence>
<dbReference type="GO" id="GO:0005737">
    <property type="term" value="C:cytoplasm"/>
    <property type="evidence" value="ECO:0007669"/>
    <property type="project" value="UniProtKB-SubCell"/>
</dbReference>
<feature type="compositionally biased region" description="Polar residues" evidence="6">
    <location>
        <begin position="877"/>
        <end position="894"/>
    </location>
</feature>
<evidence type="ECO:0000256" key="2">
    <source>
        <dbReference type="ARBA" id="ARBA00022490"/>
    </source>
</evidence>
<feature type="compositionally biased region" description="Polar residues" evidence="6">
    <location>
        <begin position="934"/>
        <end position="958"/>
    </location>
</feature>
<dbReference type="PROSITE" id="PS50102">
    <property type="entry name" value="RRM"/>
    <property type="match status" value="2"/>
</dbReference>
<keyword evidence="8" id="KW-0687">Ribonucleoprotein</keyword>
<evidence type="ECO:0000259" key="7">
    <source>
        <dbReference type="PROSITE" id="PS50102"/>
    </source>
</evidence>
<evidence type="ECO:0000256" key="5">
    <source>
        <dbReference type="PROSITE-ProRule" id="PRU00176"/>
    </source>
</evidence>
<feature type="compositionally biased region" description="Low complexity" evidence="6">
    <location>
        <begin position="679"/>
        <end position="702"/>
    </location>
</feature>
<name>A0A504Z6S5_FASGI</name>
<comment type="caution">
    <text evidence="8">The sequence shown here is derived from an EMBL/GenBank/DDBJ whole genome shotgun (WGS) entry which is preliminary data.</text>
</comment>
<feature type="region of interest" description="Disordered" evidence="6">
    <location>
        <begin position="631"/>
        <end position="704"/>
    </location>
</feature>
<feature type="compositionally biased region" description="Polar residues" evidence="6">
    <location>
        <begin position="859"/>
        <end position="869"/>
    </location>
</feature>
<evidence type="ECO:0000256" key="4">
    <source>
        <dbReference type="ARBA" id="ARBA00022884"/>
    </source>
</evidence>
<dbReference type="GO" id="GO:0006417">
    <property type="term" value="P:regulation of translation"/>
    <property type="evidence" value="ECO:0007669"/>
    <property type="project" value="TreeGrafter"/>
</dbReference>
<evidence type="ECO:0000256" key="3">
    <source>
        <dbReference type="ARBA" id="ARBA00022737"/>
    </source>
</evidence>
<reference evidence="8 9" key="1">
    <citation type="submission" date="2019-04" db="EMBL/GenBank/DDBJ databases">
        <title>Annotation for the trematode Fasciola gigantica.</title>
        <authorList>
            <person name="Choi Y.-J."/>
        </authorList>
    </citation>
    <scope>NUCLEOTIDE SEQUENCE [LARGE SCALE GENOMIC DNA]</scope>
    <source>
        <strain evidence="8">Uganda_cow_1</strain>
    </source>
</reference>
<dbReference type="PANTHER" id="PTHR48032">
    <property type="entry name" value="RNA-BINDING PROTEIN MUSASHI HOMOLOG RBP6"/>
    <property type="match status" value="1"/>
</dbReference>
<protein>
    <submittedName>
        <fullName evidence="8">Heterogeneous nuclear ribonucleoprotein 27C</fullName>
    </submittedName>
</protein>
<dbReference type="OrthoDB" id="1875751at2759"/>
<keyword evidence="2" id="KW-0963">Cytoplasm</keyword>
<feature type="region of interest" description="Disordered" evidence="6">
    <location>
        <begin position="859"/>
        <end position="962"/>
    </location>
</feature>
<dbReference type="GO" id="GO:0003729">
    <property type="term" value="F:mRNA binding"/>
    <property type="evidence" value="ECO:0007669"/>
    <property type="project" value="TreeGrafter"/>
</dbReference>
<dbReference type="AlphaFoldDB" id="A0A504Z6S5"/>
<organism evidence="8 9">
    <name type="scientific">Fasciola gigantica</name>
    <name type="common">Giant liver fluke</name>
    <dbReference type="NCBI Taxonomy" id="46835"/>
    <lineage>
        <taxon>Eukaryota</taxon>
        <taxon>Metazoa</taxon>
        <taxon>Spiralia</taxon>
        <taxon>Lophotrochozoa</taxon>
        <taxon>Platyhelminthes</taxon>
        <taxon>Trematoda</taxon>
        <taxon>Digenea</taxon>
        <taxon>Plagiorchiida</taxon>
        <taxon>Echinostomata</taxon>
        <taxon>Echinostomatoidea</taxon>
        <taxon>Fasciolidae</taxon>
        <taxon>Fasciola</taxon>
    </lineage>
</organism>
<dbReference type="Gene3D" id="3.30.70.330">
    <property type="match status" value="2"/>
</dbReference>
<dbReference type="InterPro" id="IPR012677">
    <property type="entry name" value="Nucleotide-bd_a/b_plait_sf"/>
</dbReference>
<dbReference type="Proteomes" id="UP000316759">
    <property type="component" value="Unassembled WGS sequence"/>
</dbReference>
<dbReference type="STRING" id="46835.A0A504Z6S5"/>
<accession>A0A504Z6S5</accession>
<evidence type="ECO:0000313" key="8">
    <source>
        <dbReference type="EMBL" id="TPP65548.1"/>
    </source>
</evidence>
<sequence length="1037" mass="108189">MTDAEGNEIGKLFVGGLSQATNNGSLRLYFSRFGEVDDAVVMMDNKTGRSRGFGYVKFHESESVTLALEAKPHILDGKEVDAKQCNVNMKGRNRRSLKIFVGGIGLDQDVESIKNYFKQFGRVTDVNLMMDSNKQRHRGFAFVGFEDEAVVKRLIGLHYVTMNNKQVEIKAMEPPNFGRKIGSVPCVTPGGNGLGGNPTGDSTCTHSCEVGSDSGAIIPGNFNGLSSAVAYGSHHPYLSPQTSALSCAQHNLLGQPRTNPSLTYEHQHHASYGGTMLSDGLYPSATYLQPVSPTQHAVRNPAESVLSPGAAATSFGTAKPSVPFILSNGQMHQSNGLVGFPSSTTSVYAPFPCSFVPPSTFLPAHHTTAGNVGAIISADKAALGGWSASSLHAATHLAICPSQIGAQPNLLSCSQFSPSVAQHIGTTNSAIQPGSTAPNASDTGSMLTPYYTVCPQYTAIHLQPDQTSSAPHFPLGSSNPTGSNLIGNTVTSCGLSAGQSGGLDVGILALSGTAASTNVATNSRPNSSNGAEVKLDTDASASHTAVNKPPTYPATTIIMPTPSASGYPSGAVLPSASSALNLGQAMWNHSPTNLLYSSIPVGWGVSSTGQSSQGQSWHSGVAMVSQKIPVTQNSTTPSLKLSSSTFSAGGRSMHSLSSESVCPGKESSIESANVASAKASGDSLDGSTSSTAPTGTTVAATTNNEQHIAQYTRSELNMDTSYRCGKPQTASSVLIKDANGSGDEVSEQMNAWQIPTNGPTSALNAGSSAALPSWNRGAISSTVNGTRWTGVTNNGVNYPITNNMMIHPHSWNLPLEMMDENLTGYDDSVTKSNSFSVRRQNHSTLSSLHRNVVTQTTNYSSVLNKTSSTDAEKNDDTSTSILSGPYSRLSQRITSYSDSSSNSANRTQTTESHSPVQGHSKVSRSNERAPATIEDTTNSSVNMVSNGSTATGNCSSGPSADLGTSHGGNARLDYGSWLYANNTTNTPLETSTSGDGKELATQSAVGVELECQGPAGAAGDFHRPVHTGHFSGYRVSH</sequence>
<feature type="compositionally biased region" description="Polar residues" evidence="6">
    <location>
        <begin position="904"/>
        <end position="917"/>
    </location>
</feature>
<feature type="domain" description="RRM" evidence="7">
    <location>
        <begin position="10"/>
        <end position="92"/>
    </location>
</feature>
<proteinExistence type="predicted"/>
<comment type="subcellular location">
    <subcellularLocation>
        <location evidence="1">Cytoplasm</location>
    </subcellularLocation>
</comment>
<dbReference type="InterPro" id="IPR035979">
    <property type="entry name" value="RBD_domain_sf"/>
</dbReference>
<feature type="compositionally biased region" description="Low complexity" evidence="6">
    <location>
        <begin position="634"/>
        <end position="647"/>
    </location>
</feature>
<dbReference type="SMART" id="SM00360">
    <property type="entry name" value="RRM"/>
    <property type="match status" value="2"/>
</dbReference>
<dbReference type="PANTHER" id="PTHR48032:SF18">
    <property type="entry name" value="RRM DOMAIN-CONTAINING PROTEIN"/>
    <property type="match status" value="1"/>
</dbReference>
<dbReference type="GO" id="GO:1990904">
    <property type="term" value="C:ribonucleoprotein complex"/>
    <property type="evidence" value="ECO:0007669"/>
    <property type="project" value="UniProtKB-KW"/>
</dbReference>
<keyword evidence="3" id="KW-0677">Repeat</keyword>
<evidence type="ECO:0000256" key="1">
    <source>
        <dbReference type="ARBA" id="ARBA00004496"/>
    </source>
</evidence>
<dbReference type="InterPro" id="IPR000504">
    <property type="entry name" value="RRM_dom"/>
</dbReference>
<dbReference type="Pfam" id="PF00076">
    <property type="entry name" value="RRM_1"/>
    <property type="match status" value="2"/>
</dbReference>
<dbReference type="EMBL" id="SUNJ01003018">
    <property type="protein sequence ID" value="TPP65548.1"/>
    <property type="molecule type" value="Genomic_DNA"/>
</dbReference>
<evidence type="ECO:0000313" key="9">
    <source>
        <dbReference type="Proteomes" id="UP000316759"/>
    </source>
</evidence>
<keyword evidence="4 5" id="KW-0694">RNA-binding</keyword>
<gene>
    <name evidence="8" type="ORF">FGIG_03892</name>
</gene>
<feature type="domain" description="RRM" evidence="7">
    <location>
        <begin position="97"/>
        <end position="174"/>
    </location>
</feature>